<keyword evidence="3 7" id="KW-1133">Transmembrane helix</keyword>
<dbReference type="eggNOG" id="COG1559">
    <property type="taxonomic scope" value="Bacteria"/>
</dbReference>
<comment type="catalytic activity">
    <reaction evidence="7">
        <text>a peptidoglycan chain = a peptidoglycan chain with N-acetyl-1,6-anhydromuramyl-[peptide] at the reducing end + a peptidoglycan chain with N-acetylglucosamine at the non-reducing end.</text>
        <dbReference type="EC" id="4.2.2.29"/>
    </reaction>
</comment>
<evidence type="ECO:0000256" key="4">
    <source>
        <dbReference type="ARBA" id="ARBA00023136"/>
    </source>
</evidence>
<dbReference type="InterPro" id="IPR003770">
    <property type="entry name" value="MLTG-like"/>
</dbReference>
<dbReference type="EMBL" id="CP003537">
    <property type="protein sequence ID" value="AGH96573.1"/>
    <property type="molecule type" value="Genomic_DNA"/>
</dbReference>
<dbReference type="GO" id="GO:0009252">
    <property type="term" value="P:peptidoglycan biosynthetic process"/>
    <property type="evidence" value="ECO:0007669"/>
    <property type="project" value="UniProtKB-UniRule"/>
</dbReference>
<dbReference type="GO" id="GO:0071555">
    <property type="term" value="P:cell wall organization"/>
    <property type="evidence" value="ECO:0007669"/>
    <property type="project" value="UniProtKB-KW"/>
</dbReference>
<dbReference type="CDD" id="cd08010">
    <property type="entry name" value="MltG_like"/>
    <property type="match status" value="1"/>
</dbReference>
<organism evidence="9 10">
    <name type="scientific">Pseudobdellovibrio exovorus JSS</name>
    <dbReference type="NCBI Taxonomy" id="1184267"/>
    <lineage>
        <taxon>Bacteria</taxon>
        <taxon>Pseudomonadati</taxon>
        <taxon>Bdellovibrionota</taxon>
        <taxon>Bdellovibrionia</taxon>
        <taxon>Bdellovibrionales</taxon>
        <taxon>Pseudobdellovibrionaceae</taxon>
        <taxon>Pseudobdellovibrio</taxon>
    </lineage>
</organism>
<feature type="region of interest" description="Disordered" evidence="8">
    <location>
        <begin position="339"/>
        <end position="358"/>
    </location>
</feature>
<gene>
    <name evidence="7" type="primary">mltG</name>
    <name evidence="9" type="ORF">A11Q_2357</name>
</gene>
<evidence type="ECO:0000256" key="3">
    <source>
        <dbReference type="ARBA" id="ARBA00022989"/>
    </source>
</evidence>
<evidence type="ECO:0000256" key="2">
    <source>
        <dbReference type="ARBA" id="ARBA00022692"/>
    </source>
</evidence>
<dbReference type="Gene3D" id="3.30.1490.480">
    <property type="entry name" value="Endolytic murein transglycosylase"/>
    <property type="match status" value="1"/>
</dbReference>
<name>M4VBI7_9BACT</name>
<feature type="site" description="Important for catalytic activity" evidence="7">
    <location>
        <position position="215"/>
    </location>
</feature>
<dbReference type="PANTHER" id="PTHR30518">
    <property type="entry name" value="ENDOLYTIC MUREIN TRANSGLYCOSYLASE"/>
    <property type="match status" value="1"/>
</dbReference>
<evidence type="ECO:0000256" key="5">
    <source>
        <dbReference type="ARBA" id="ARBA00023239"/>
    </source>
</evidence>
<dbReference type="KEGG" id="bex:A11Q_2357"/>
<dbReference type="Gene3D" id="3.30.160.60">
    <property type="entry name" value="Classic Zinc Finger"/>
    <property type="match status" value="1"/>
</dbReference>
<dbReference type="GO" id="GO:0005886">
    <property type="term" value="C:plasma membrane"/>
    <property type="evidence" value="ECO:0007669"/>
    <property type="project" value="UniProtKB-UniRule"/>
</dbReference>
<keyword evidence="6 7" id="KW-0961">Cell wall biogenesis/degradation</keyword>
<sequence>MSFISSVCIAVALVAAVGFFAYQTVMTPAGKGTAEVLFDIEPGDTLPRISAALEEQQLIRSARLFQYYVKFKGLGGQLKVGEYALTQSMTPDQIISVLISGRSVARKITFAEGLNVFDLVQIFEKNEIGTREEFFKLVYDKEFIRSLLGEELPSLEGYLYPETYQITKFESTRALLTQMVRRFLQVWQLEIEPVAKNSGWTRNQIVTFASIVEKETGAAFERPLVSSVFHNRIHKKMRLQTDPTVLYGMAMKQGKMPNNITRNDLLTPTPYNSYTNAGLPPTPIANPGKDALLATLRPAKTNYIFFVSKNDGTHVFSETLQQHNQAVRDFQLNPKARENRSWRDLNQQPHQLNNKINK</sequence>
<keyword evidence="10" id="KW-1185">Reference proteome</keyword>
<accession>M4VBI7</accession>
<keyword evidence="4 7" id="KW-0472">Membrane</keyword>
<keyword evidence="5 7" id="KW-0456">Lyase</keyword>
<feature type="compositionally biased region" description="Polar residues" evidence="8">
    <location>
        <begin position="344"/>
        <end position="358"/>
    </location>
</feature>
<dbReference type="HAMAP" id="MF_02065">
    <property type="entry name" value="MltG"/>
    <property type="match status" value="1"/>
</dbReference>
<reference evidence="9 10" key="1">
    <citation type="journal article" date="2013" name="ISME J.">
        <title>By their genes ye shall know them: genomic signatures of predatory bacteria.</title>
        <authorList>
            <person name="Pasternak Z."/>
            <person name="Pietrokovski S."/>
            <person name="Rotem O."/>
            <person name="Gophna U."/>
            <person name="Lurie-Weinberger M.N."/>
            <person name="Jurkevitch E."/>
        </authorList>
    </citation>
    <scope>NUCLEOTIDE SEQUENCE [LARGE SCALE GENOMIC DNA]</scope>
    <source>
        <strain evidence="9 10">JSS</strain>
    </source>
</reference>
<dbReference type="HOGENOM" id="CLU_025574_0_0_7"/>
<comment type="similarity">
    <text evidence="7">Belongs to the transglycosylase MltG family.</text>
</comment>
<dbReference type="Proteomes" id="UP000012040">
    <property type="component" value="Chromosome"/>
</dbReference>
<dbReference type="RefSeq" id="WP_015471063.1">
    <property type="nucleotide sequence ID" value="NC_020813.1"/>
</dbReference>
<protein>
    <recommendedName>
        <fullName evidence="7">Endolytic murein transglycosylase</fullName>
        <ecNumber evidence="7">4.2.2.29</ecNumber>
    </recommendedName>
    <alternativeName>
        <fullName evidence="7">Peptidoglycan lytic transglycosylase</fullName>
    </alternativeName>
    <alternativeName>
        <fullName evidence="7">Peptidoglycan polymerization terminase</fullName>
    </alternativeName>
</protein>
<keyword evidence="2 7" id="KW-0812">Transmembrane</keyword>
<evidence type="ECO:0000256" key="1">
    <source>
        <dbReference type="ARBA" id="ARBA00022475"/>
    </source>
</evidence>
<dbReference type="Pfam" id="PF02618">
    <property type="entry name" value="YceG"/>
    <property type="match status" value="1"/>
</dbReference>
<proteinExistence type="inferred from homology"/>
<evidence type="ECO:0000256" key="7">
    <source>
        <dbReference type="HAMAP-Rule" id="MF_02065"/>
    </source>
</evidence>
<keyword evidence="1 7" id="KW-1003">Cell membrane</keyword>
<evidence type="ECO:0000313" key="10">
    <source>
        <dbReference type="Proteomes" id="UP000012040"/>
    </source>
</evidence>
<dbReference type="NCBIfam" id="TIGR00247">
    <property type="entry name" value="endolytic transglycosylase MltG"/>
    <property type="match status" value="1"/>
</dbReference>
<dbReference type="PATRIC" id="fig|1184267.3.peg.2390"/>
<comment type="function">
    <text evidence="7">Functions as a peptidoglycan terminase that cleaves nascent peptidoglycan strands endolytically to terminate their elongation.</text>
</comment>
<dbReference type="EC" id="4.2.2.29" evidence="7"/>
<evidence type="ECO:0000256" key="6">
    <source>
        <dbReference type="ARBA" id="ARBA00023316"/>
    </source>
</evidence>
<dbReference type="GO" id="GO:0008932">
    <property type="term" value="F:lytic endotransglycosylase activity"/>
    <property type="evidence" value="ECO:0007669"/>
    <property type="project" value="UniProtKB-UniRule"/>
</dbReference>
<dbReference type="AlphaFoldDB" id="M4VBI7"/>
<evidence type="ECO:0000313" key="9">
    <source>
        <dbReference type="EMBL" id="AGH96573.1"/>
    </source>
</evidence>
<evidence type="ECO:0000256" key="8">
    <source>
        <dbReference type="SAM" id="MobiDB-lite"/>
    </source>
</evidence>
<dbReference type="PANTHER" id="PTHR30518:SF2">
    <property type="entry name" value="ENDOLYTIC MUREIN TRANSGLYCOSYLASE"/>
    <property type="match status" value="1"/>
</dbReference>
<dbReference type="STRING" id="1184267.A11Q_2357"/>